<dbReference type="AlphaFoldDB" id="A0AAJ1TYA5"/>
<keyword evidence="3" id="KW-0378">Hydrolase</keyword>
<sequence>MVLESTSGALAEEHDVVMLDLDGVVYVGRAGVPGAAAYLGEARERGARLAFVTNNASRPPSAVAAHLAEVGVPAEEADLVTSAQAAARVLRERYGAGARVLALGAQGLLEALAAEELVPVGVEDDAVAAVTGYGPDVLWRDIMAASVRIRDGLPWVASNTDHTIPTPMGVAPGHGVLVDMVQRFTGVTPTVAGKPERPLLDTTTARCGAARALMVGDRIDTDIVGGRAVGVPTLLVMTGVTGAAELAACPAEERPTYVAADLGGLLEAQPAVEAGVVDGDATGRSAVGGWTAQVRGGRLDVDGDGSASDWWRAVAVACWQHLDATGTPADTTAVHSPVAPSAPGTTDR</sequence>
<evidence type="ECO:0000313" key="4">
    <source>
        <dbReference type="Proteomes" id="UP001239215"/>
    </source>
</evidence>
<dbReference type="GO" id="GO:0005737">
    <property type="term" value="C:cytoplasm"/>
    <property type="evidence" value="ECO:0007669"/>
    <property type="project" value="TreeGrafter"/>
</dbReference>
<dbReference type="EC" id="3.1.3.21" evidence="3"/>
<dbReference type="Pfam" id="PF13242">
    <property type="entry name" value="Hydrolase_like"/>
    <property type="match status" value="1"/>
</dbReference>
<evidence type="ECO:0000313" key="3">
    <source>
        <dbReference type="EMBL" id="MDQ1104240.1"/>
    </source>
</evidence>
<protein>
    <submittedName>
        <fullName evidence="3">Glycerol 3-phosphatase-2</fullName>
        <ecNumber evidence="3">3.1.3.21</ecNumber>
    </submittedName>
</protein>
<dbReference type="Proteomes" id="UP001239215">
    <property type="component" value="Unassembled WGS sequence"/>
</dbReference>
<dbReference type="EMBL" id="JAUTAN010000001">
    <property type="protein sequence ID" value="MDQ1104240.1"/>
    <property type="molecule type" value="Genomic_DNA"/>
</dbReference>
<name>A0AAJ1TYA5_9ACTN</name>
<dbReference type="InterPro" id="IPR023214">
    <property type="entry name" value="HAD_sf"/>
</dbReference>
<reference evidence="3" key="1">
    <citation type="submission" date="2023-07" db="EMBL/GenBank/DDBJ databases">
        <title>Functional and genomic diversity of the sorghum phyllosphere microbiome.</title>
        <authorList>
            <person name="Shade A."/>
        </authorList>
    </citation>
    <scope>NUCLEOTIDE SEQUENCE</scope>
    <source>
        <strain evidence="3">SORGH_AS_1067</strain>
    </source>
</reference>
<gene>
    <name evidence="3" type="ORF">QE405_001524</name>
</gene>
<dbReference type="PANTHER" id="PTHR19288:SF95">
    <property type="entry name" value="D-GLYCEROL 3-PHOSPHATE PHOSPHATASE"/>
    <property type="match status" value="1"/>
</dbReference>
<dbReference type="NCBIfam" id="TIGR01460">
    <property type="entry name" value="HAD-SF-IIA"/>
    <property type="match status" value="1"/>
</dbReference>
<evidence type="ECO:0000256" key="1">
    <source>
        <dbReference type="SAM" id="MobiDB-lite"/>
    </source>
</evidence>
<dbReference type="Pfam" id="PF13344">
    <property type="entry name" value="Hydrolase_6"/>
    <property type="match status" value="1"/>
</dbReference>
<feature type="domain" description="STAS" evidence="2">
    <location>
        <begin position="1"/>
        <end position="90"/>
    </location>
</feature>
<dbReference type="SUPFAM" id="SSF56784">
    <property type="entry name" value="HAD-like"/>
    <property type="match status" value="1"/>
</dbReference>
<dbReference type="PROSITE" id="PS50801">
    <property type="entry name" value="STAS"/>
    <property type="match status" value="1"/>
</dbReference>
<accession>A0AAJ1TYA5</accession>
<dbReference type="InterPro" id="IPR006357">
    <property type="entry name" value="HAD-SF_hydro_IIA"/>
</dbReference>
<feature type="region of interest" description="Disordered" evidence="1">
    <location>
        <begin position="326"/>
        <end position="348"/>
    </location>
</feature>
<proteinExistence type="predicted"/>
<dbReference type="InterPro" id="IPR036412">
    <property type="entry name" value="HAD-like_sf"/>
</dbReference>
<dbReference type="RefSeq" id="WP_307199614.1">
    <property type="nucleotide sequence ID" value="NZ_JAUTAN010000001.1"/>
</dbReference>
<dbReference type="PANTHER" id="PTHR19288">
    <property type="entry name" value="4-NITROPHENYLPHOSPHATASE-RELATED"/>
    <property type="match status" value="1"/>
</dbReference>
<dbReference type="GO" id="GO:0016791">
    <property type="term" value="F:phosphatase activity"/>
    <property type="evidence" value="ECO:0007669"/>
    <property type="project" value="TreeGrafter"/>
</dbReference>
<organism evidence="3 4">
    <name type="scientific">Nocardioides zeae</name>
    <dbReference type="NCBI Taxonomy" id="1457234"/>
    <lineage>
        <taxon>Bacteria</taxon>
        <taxon>Bacillati</taxon>
        <taxon>Actinomycetota</taxon>
        <taxon>Actinomycetes</taxon>
        <taxon>Propionibacteriales</taxon>
        <taxon>Nocardioidaceae</taxon>
        <taxon>Nocardioides</taxon>
    </lineage>
</organism>
<dbReference type="Gene3D" id="3.40.50.1000">
    <property type="entry name" value="HAD superfamily/HAD-like"/>
    <property type="match status" value="2"/>
</dbReference>
<dbReference type="InterPro" id="IPR002645">
    <property type="entry name" value="STAS_dom"/>
</dbReference>
<evidence type="ECO:0000259" key="2">
    <source>
        <dbReference type="PROSITE" id="PS50801"/>
    </source>
</evidence>
<comment type="caution">
    <text evidence="3">The sequence shown here is derived from an EMBL/GenBank/DDBJ whole genome shotgun (WGS) entry which is preliminary data.</text>
</comment>